<proteinExistence type="inferred from homology"/>
<evidence type="ECO:0000256" key="12">
    <source>
        <dbReference type="ARBA" id="ARBA00023027"/>
    </source>
</evidence>
<evidence type="ECO:0000256" key="16">
    <source>
        <dbReference type="SAM" id="Phobius"/>
    </source>
</evidence>
<evidence type="ECO:0000256" key="15">
    <source>
        <dbReference type="PIRNR" id="PIRNR000204"/>
    </source>
</evidence>
<evidence type="ECO:0000256" key="3">
    <source>
        <dbReference type="ARBA" id="ARBA00007919"/>
    </source>
</evidence>
<sequence length="495" mass="51534">MDLALLSAAAGEHGGTPAWAMLAYLISGVLFILALRGLSSPGTSRAGNRYGMIGMTIAMVTTLVTHVPMIPGDAFNSYVGPDFMTMGEIVAAIAIGGGIGWVIAKRIAMTDMPQLVAAFHSLVGLAAVLVGWAAYLNPEAFGIVGADGAIHAVSRVELGLGIAIGAITFSGSVIAFLKLAGKMSGAPILLPARHVINLGTLAGIIALTAWFTQDQSLWVIATITVLSFLIGFLLIIPIGGADMPVVVSMLNSYSGWAAAAMGFTLSNTAMIITGALVGSSGAILSYIMCKAMNRGFLSVIAGGFGAEAAAGGGAAKEQRPWKRGSAEDAAYMLGEAEKVIIIPGYGMAVSQAQHALREMGDLLKARGVEVKYAIHPVAGRMPGHMNVLLAEANVPYDEVFELEDINSEFATADVAFIIGANDVVNPAAKTDKSSPIYGMPVFDVDKAKQVFFIKRSMGGVGYAGVDNDVFYMDQTLMLLADAKKMVEDINKGLAH</sequence>
<evidence type="ECO:0000256" key="9">
    <source>
        <dbReference type="ARBA" id="ARBA00022857"/>
    </source>
</evidence>
<evidence type="ECO:0000256" key="13">
    <source>
        <dbReference type="ARBA" id="ARBA00023136"/>
    </source>
</evidence>
<dbReference type="PANTHER" id="PTHR44758">
    <property type="entry name" value="NAD(P) TRANSHYDROGENASE SUBUNIT BETA"/>
    <property type="match status" value="1"/>
</dbReference>
<dbReference type="GO" id="GO:0005886">
    <property type="term" value="C:plasma membrane"/>
    <property type="evidence" value="ECO:0007669"/>
    <property type="project" value="UniProtKB-SubCell"/>
</dbReference>
<keyword evidence="19" id="KW-1185">Reference proteome</keyword>
<comment type="similarity">
    <text evidence="3 15">Belongs to the PNT beta subunit family.</text>
</comment>
<evidence type="ECO:0000256" key="14">
    <source>
        <dbReference type="ARBA" id="ARBA00048202"/>
    </source>
</evidence>
<dbReference type="InterPro" id="IPR034300">
    <property type="entry name" value="PNTB-like"/>
</dbReference>
<feature type="transmembrane region" description="Helical" evidence="16">
    <location>
        <begin position="158"/>
        <end position="180"/>
    </location>
</feature>
<keyword evidence="10 15" id="KW-1278">Translocase</keyword>
<feature type="transmembrane region" description="Helical" evidence="16">
    <location>
        <begin position="115"/>
        <end position="135"/>
    </location>
</feature>
<dbReference type="PIRSF" id="PIRSF000204">
    <property type="entry name" value="PNTB"/>
    <property type="match status" value="1"/>
</dbReference>
<evidence type="ECO:0000256" key="7">
    <source>
        <dbReference type="ARBA" id="ARBA00022519"/>
    </source>
</evidence>
<feature type="transmembrane region" description="Helical" evidence="16">
    <location>
        <begin position="20"/>
        <end position="38"/>
    </location>
</feature>
<evidence type="ECO:0000256" key="4">
    <source>
        <dbReference type="ARBA" id="ARBA00012943"/>
    </source>
</evidence>
<evidence type="ECO:0000256" key="8">
    <source>
        <dbReference type="ARBA" id="ARBA00022692"/>
    </source>
</evidence>
<dbReference type="Gene3D" id="3.40.50.1220">
    <property type="entry name" value="TPP-binding domain"/>
    <property type="match status" value="1"/>
</dbReference>
<comment type="subcellular location">
    <subcellularLocation>
        <location evidence="2">Cell inner membrane</location>
        <topology evidence="2">Multi-pass membrane protein</topology>
    </subcellularLocation>
</comment>
<dbReference type="GO" id="GO:0050661">
    <property type="term" value="F:NADP binding"/>
    <property type="evidence" value="ECO:0007669"/>
    <property type="project" value="InterPro"/>
</dbReference>
<evidence type="ECO:0000256" key="10">
    <source>
        <dbReference type="ARBA" id="ARBA00022967"/>
    </source>
</evidence>
<keyword evidence="9 15" id="KW-0521">NADP</keyword>
<comment type="caution">
    <text evidence="18">The sequence shown here is derived from an EMBL/GenBank/DDBJ whole genome shotgun (WGS) entry which is preliminary data.</text>
</comment>
<keyword evidence="6 15" id="KW-1003">Cell membrane</keyword>
<name>A0A918RJD4_9SPHN</name>
<keyword evidence="7 15" id="KW-0997">Cell inner membrane</keyword>
<keyword evidence="11 16" id="KW-1133">Transmembrane helix</keyword>
<dbReference type="RefSeq" id="WP_189541233.1">
    <property type="nucleotide sequence ID" value="NZ_BMZD01000004.1"/>
</dbReference>
<evidence type="ECO:0000256" key="6">
    <source>
        <dbReference type="ARBA" id="ARBA00022475"/>
    </source>
</evidence>
<feature type="transmembrane region" description="Helical" evidence="16">
    <location>
        <begin position="269"/>
        <end position="289"/>
    </location>
</feature>
<evidence type="ECO:0000256" key="2">
    <source>
        <dbReference type="ARBA" id="ARBA00004429"/>
    </source>
</evidence>
<evidence type="ECO:0000256" key="5">
    <source>
        <dbReference type="ARBA" id="ARBA00014581"/>
    </source>
</evidence>
<comment type="function">
    <text evidence="1 15">The transhydrogenation between NADH and NADP is coupled to respiration and ATP hydrolysis and functions as a proton pump across the membrane.</text>
</comment>
<dbReference type="EC" id="7.1.1.1" evidence="4 15"/>
<evidence type="ECO:0000256" key="11">
    <source>
        <dbReference type="ARBA" id="ARBA00022989"/>
    </source>
</evidence>
<keyword evidence="13 15" id="KW-0472">Membrane</keyword>
<keyword evidence="8 16" id="KW-0812">Transmembrane</keyword>
<dbReference type="GO" id="GO:0008750">
    <property type="term" value="F:proton-translocating NAD(P)+ transhydrogenase activity"/>
    <property type="evidence" value="ECO:0007669"/>
    <property type="project" value="UniProtKB-EC"/>
</dbReference>
<dbReference type="Proteomes" id="UP000634139">
    <property type="component" value="Unassembled WGS sequence"/>
</dbReference>
<evidence type="ECO:0000256" key="1">
    <source>
        <dbReference type="ARBA" id="ARBA00003943"/>
    </source>
</evidence>
<dbReference type="Pfam" id="PF02233">
    <property type="entry name" value="PNTB"/>
    <property type="match status" value="1"/>
</dbReference>
<evidence type="ECO:0000259" key="17">
    <source>
        <dbReference type="Pfam" id="PF02233"/>
    </source>
</evidence>
<dbReference type="SUPFAM" id="SSF52467">
    <property type="entry name" value="DHS-like NAD/FAD-binding domain"/>
    <property type="match status" value="1"/>
</dbReference>
<protein>
    <recommendedName>
        <fullName evidence="5 15">NAD(P) transhydrogenase subunit beta</fullName>
        <ecNumber evidence="4 15">7.1.1.1</ecNumber>
    </recommendedName>
    <alternativeName>
        <fullName evidence="15">Nicotinamide nucleotide transhydrogenase subunit beta</fullName>
    </alternativeName>
</protein>
<dbReference type="PANTHER" id="PTHR44758:SF1">
    <property type="entry name" value="NAD(P) TRANSHYDROGENASE SUBUNIT BETA"/>
    <property type="match status" value="1"/>
</dbReference>
<feature type="domain" description="NADP transhydrogenase beta-like" evidence="17">
    <location>
        <begin position="22"/>
        <end position="491"/>
    </location>
</feature>
<evidence type="ECO:0000313" key="18">
    <source>
        <dbReference type="EMBL" id="GHA00271.1"/>
    </source>
</evidence>
<dbReference type="AlphaFoldDB" id="A0A918RJD4"/>
<accession>A0A918RJD4</accession>
<feature type="transmembrane region" description="Helical" evidence="16">
    <location>
        <begin position="243"/>
        <end position="263"/>
    </location>
</feature>
<feature type="transmembrane region" description="Helical" evidence="16">
    <location>
        <begin position="217"/>
        <end position="236"/>
    </location>
</feature>
<keyword evidence="12 15" id="KW-0520">NAD</keyword>
<reference evidence="18" key="1">
    <citation type="journal article" date="2014" name="Int. J. Syst. Evol. Microbiol.">
        <title>Complete genome sequence of Corynebacterium casei LMG S-19264T (=DSM 44701T), isolated from a smear-ripened cheese.</title>
        <authorList>
            <consortium name="US DOE Joint Genome Institute (JGI-PGF)"/>
            <person name="Walter F."/>
            <person name="Albersmeier A."/>
            <person name="Kalinowski J."/>
            <person name="Ruckert C."/>
        </authorList>
    </citation>
    <scope>NUCLEOTIDE SEQUENCE</scope>
    <source>
        <strain evidence="18">KCTC 32422</strain>
    </source>
</reference>
<dbReference type="EMBL" id="BMZD01000004">
    <property type="protein sequence ID" value="GHA00271.1"/>
    <property type="molecule type" value="Genomic_DNA"/>
</dbReference>
<comment type="catalytic activity">
    <reaction evidence="14 15">
        <text>NAD(+) + NADPH + H(+)(in) = NADH + NADP(+) + H(+)(out)</text>
        <dbReference type="Rhea" id="RHEA:47992"/>
        <dbReference type="ChEBI" id="CHEBI:15378"/>
        <dbReference type="ChEBI" id="CHEBI:57540"/>
        <dbReference type="ChEBI" id="CHEBI:57783"/>
        <dbReference type="ChEBI" id="CHEBI:57945"/>
        <dbReference type="ChEBI" id="CHEBI:58349"/>
        <dbReference type="EC" id="7.1.1.1"/>
    </reaction>
</comment>
<feature type="transmembrane region" description="Helical" evidence="16">
    <location>
        <begin position="83"/>
        <end position="103"/>
    </location>
</feature>
<feature type="transmembrane region" description="Helical" evidence="16">
    <location>
        <begin position="192"/>
        <end position="211"/>
    </location>
</feature>
<reference evidence="18" key="2">
    <citation type="submission" date="2020-09" db="EMBL/GenBank/DDBJ databases">
        <authorList>
            <person name="Sun Q."/>
            <person name="Kim S."/>
        </authorList>
    </citation>
    <scope>NUCLEOTIDE SEQUENCE</scope>
    <source>
        <strain evidence="18">KCTC 32422</strain>
    </source>
</reference>
<organism evidence="18 19">
    <name type="scientific">Novosphingobium arvoryzae</name>
    <dbReference type="NCBI Taxonomy" id="1256514"/>
    <lineage>
        <taxon>Bacteria</taxon>
        <taxon>Pseudomonadati</taxon>
        <taxon>Pseudomonadota</taxon>
        <taxon>Alphaproteobacteria</taxon>
        <taxon>Sphingomonadales</taxon>
        <taxon>Sphingomonadaceae</taxon>
        <taxon>Novosphingobium</taxon>
    </lineage>
</organism>
<gene>
    <name evidence="18" type="ORF">GCM10011617_21070</name>
</gene>
<feature type="transmembrane region" description="Helical" evidence="16">
    <location>
        <begin position="50"/>
        <end position="71"/>
    </location>
</feature>
<dbReference type="InterPro" id="IPR029035">
    <property type="entry name" value="DHS-like_NAD/FAD-binding_dom"/>
</dbReference>
<dbReference type="InterPro" id="IPR012136">
    <property type="entry name" value="NADH_DH_b"/>
</dbReference>
<evidence type="ECO:0000313" key="19">
    <source>
        <dbReference type="Proteomes" id="UP000634139"/>
    </source>
</evidence>